<keyword evidence="2" id="KW-1185">Reference proteome</keyword>
<dbReference type="SUPFAM" id="SSF49503">
    <property type="entry name" value="Cupredoxins"/>
    <property type="match status" value="1"/>
</dbReference>
<dbReference type="InterPro" id="IPR008972">
    <property type="entry name" value="Cupredoxin"/>
</dbReference>
<gene>
    <name evidence="1" type="ORF">ELE36_01335</name>
</gene>
<dbReference type="OrthoDB" id="7063318at2"/>
<dbReference type="Proteomes" id="UP000291562">
    <property type="component" value="Chromosome"/>
</dbReference>
<reference evidence="1 2" key="1">
    <citation type="submission" date="2019-01" db="EMBL/GenBank/DDBJ databases">
        <title>Pseudolysobacter antarctica gen. nov., sp. nov., isolated from Fildes Peninsula, Antarctica.</title>
        <authorList>
            <person name="Wei Z."/>
            <person name="Peng F."/>
        </authorList>
    </citation>
    <scope>NUCLEOTIDE SEQUENCE [LARGE SCALE GENOMIC DNA]</scope>
    <source>
        <strain evidence="1 2">AQ6-296</strain>
    </source>
</reference>
<protein>
    <recommendedName>
        <fullName evidence="3">Blue (type 1) copper domain-containing protein</fullName>
    </recommendedName>
</protein>
<proteinExistence type="predicted"/>
<dbReference type="RefSeq" id="WP_129831388.1">
    <property type="nucleotide sequence ID" value="NZ_CP035704.1"/>
</dbReference>
<dbReference type="EMBL" id="CP035704">
    <property type="protein sequence ID" value="QBB69132.1"/>
    <property type="molecule type" value="Genomic_DNA"/>
</dbReference>
<evidence type="ECO:0000313" key="2">
    <source>
        <dbReference type="Proteomes" id="UP000291562"/>
    </source>
</evidence>
<organism evidence="1 2">
    <name type="scientific">Pseudolysobacter antarcticus</name>
    <dbReference type="NCBI Taxonomy" id="2511995"/>
    <lineage>
        <taxon>Bacteria</taxon>
        <taxon>Pseudomonadati</taxon>
        <taxon>Pseudomonadota</taxon>
        <taxon>Gammaproteobacteria</taxon>
        <taxon>Lysobacterales</taxon>
        <taxon>Rhodanobacteraceae</taxon>
        <taxon>Pseudolysobacter</taxon>
    </lineage>
</organism>
<evidence type="ECO:0000313" key="1">
    <source>
        <dbReference type="EMBL" id="QBB69132.1"/>
    </source>
</evidence>
<name>A0A411HF78_9GAMM</name>
<dbReference type="AlphaFoldDB" id="A0A411HF78"/>
<dbReference type="KEGG" id="xbc:ELE36_01335"/>
<accession>A0A411HF78</accession>
<evidence type="ECO:0008006" key="3">
    <source>
        <dbReference type="Google" id="ProtNLM"/>
    </source>
</evidence>
<sequence length="170" mass="17949">MHEILHGVLPGNPSAAARGRSSRRFAAMLVGSCFCMSAWANDFLISADTSQPFPHWKWAVQTDAGPSDSNPDLTLRVGLTYTFSFGTISAAHPFYINTVQGTGSANAYPTGISSGLDHNGATSAATVMTFKVPASAIGTLYYNCGNHVEMTGVINVIDSVFAANFEIPTP</sequence>